<feature type="domain" description="Thg1 C-terminal" evidence="12">
    <location>
        <begin position="149"/>
        <end position="223"/>
    </location>
</feature>
<evidence type="ECO:0000256" key="5">
    <source>
        <dbReference type="ARBA" id="ARBA00022694"/>
    </source>
</evidence>
<dbReference type="PANTHER" id="PTHR12729">
    <property type="entry name" value="TRNA(HIS) GUANYLYLTRANSFERASE-RELATED"/>
    <property type="match status" value="1"/>
</dbReference>
<evidence type="ECO:0000313" key="14">
    <source>
        <dbReference type="Proteomes" id="UP000005233"/>
    </source>
</evidence>
<keyword evidence="4" id="KW-0808">Transferase</keyword>
<dbReference type="InterPro" id="IPR007537">
    <property type="entry name" value="tRNAHis_GuaTrfase_Thg1"/>
</dbReference>
<dbReference type="Gene3D" id="3.30.70.3000">
    <property type="match status" value="1"/>
</dbReference>
<dbReference type="GO" id="GO:0006400">
    <property type="term" value="P:tRNA modification"/>
    <property type="evidence" value="ECO:0007669"/>
    <property type="project" value="InterPro"/>
</dbReference>
<dbReference type="GO" id="GO:0000287">
    <property type="term" value="F:magnesium ion binding"/>
    <property type="evidence" value="ECO:0007669"/>
    <property type="project" value="InterPro"/>
</dbReference>
<evidence type="ECO:0000259" key="11">
    <source>
        <dbReference type="Pfam" id="PF04446"/>
    </source>
</evidence>
<keyword evidence="10" id="KW-0342">GTP-binding</keyword>
<keyword evidence="7" id="KW-0479">Metal-binding</keyword>
<dbReference type="eggNOG" id="arCOG03218">
    <property type="taxonomic scope" value="Archaea"/>
</dbReference>
<evidence type="ECO:0000256" key="1">
    <source>
        <dbReference type="ARBA" id="ARBA00001946"/>
    </source>
</evidence>
<dbReference type="InterPro" id="IPR024956">
    <property type="entry name" value="tRNAHis_GuaTrfase_cat"/>
</dbReference>
<dbReference type="GO" id="GO:0008193">
    <property type="term" value="F:tRNA guanylyltransferase activity"/>
    <property type="evidence" value="ECO:0007669"/>
    <property type="project" value="UniProtKB-EC"/>
</dbReference>
<evidence type="ECO:0000256" key="6">
    <source>
        <dbReference type="ARBA" id="ARBA00022695"/>
    </source>
</evidence>
<dbReference type="Proteomes" id="UP000005233">
    <property type="component" value="Chromosome"/>
</dbReference>
<evidence type="ECO:0000259" key="12">
    <source>
        <dbReference type="Pfam" id="PF14413"/>
    </source>
</evidence>
<dbReference type="KEGG" id="mez:Mtc_0578"/>
<keyword evidence="14" id="KW-1185">Reference proteome</keyword>
<dbReference type="GO" id="GO:0005525">
    <property type="term" value="F:GTP binding"/>
    <property type="evidence" value="ECO:0007669"/>
    <property type="project" value="UniProtKB-KW"/>
</dbReference>
<accession>H8I5M4</accession>
<evidence type="ECO:0000256" key="4">
    <source>
        <dbReference type="ARBA" id="ARBA00022679"/>
    </source>
</evidence>
<dbReference type="AlphaFoldDB" id="H8I5M4"/>
<comment type="similarity">
    <text evidence="2">Belongs to the tRNA(His) guanylyltransferase family.</text>
</comment>
<evidence type="ECO:0000256" key="3">
    <source>
        <dbReference type="ARBA" id="ARBA00012511"/>
    </source>
</evidence>
<evidence type="ECO:0000256" key="2">
    <source>
        <dbReference type="ARBA" id="ARBA00010113"/>
    </source>
</evidence>
<gene>
    <name evidence="13" type="ordered locus">Mtc_0578</name>
</gene>
<keyword evidence="6" id="KW-0548">Nucleotidyltransferase</keyword>
<keyword evidence="9" id="KW-0460">Magnesium</keyword>
<name>H8I5M4_METCZ</name>
<organism evidence="13 14">
    <name type="scientific">Methanocella conradii (strain DSM 24694 / JCM 17849 / CGMCC 1.5162 / HZ254)</name>
    <dbReference type="NCBI Taxonomy" id="1041930"/>
    <lineage>
        <taxon>Archaea</taxon>
        <taxon>Methanobacteriati</taxon>
        <taxon>Methanobacteriota</taxon>
        <taxon>Stenosarchaea group</taxon>
        <taxon>Methanomicrobia</taxon>
        <taxon>Methanocellales</taxon>
        <taxon>Methanocellaceae</taxon>
        <taxon>Methanocella</taxon>
    </lineage>
</organism>
<dbReference type="InterPro" id="IPR025845">
    <property type="entry name" value="Thg1_C_dom"/>
</dbReference>
<dbReference type="Pfam" id="PF04446">
    <property type="entry name" value="Thg1"/>
    <property type="match status" value="1"/>
</dbReference>
<dbReference type="GeneID" id="11970468"/>
<proteinExistence type="inferred from homology"/>
<protein>
    <recommendedName>
        <fullName evidence="3">tRNA(His) guanylyltransferase</fullName>
        <ecNumber evidence="3">2.7.7.79</ecNumber>
    </recommendedName>
</protein>
<keyword evidence="5" id="KW-0819">tRNA processing</keyword>
<sequence>MKNDNIHYHLIKIMLFRGHIVDNGERYKAREIYRDIKALPPVIVRADGRNFKEALARLGLDKPYDIRFEKAMVSAGRMLIGHSGLAPDWAYTFSDEFNVFFKVLPFQGRIEKLDSVVPSYLASALTLALNADTPLAFDARVVPLHNEDVPGYLKWRQAEAWRNHMQSYGFYTLVKEGVPEQEASRKMKGMKFEDVHEMMWQRGINLGVTPGWQRKGVLIYRKDGGIIESWDPPLFGSSEGKDLIKSIIT</sequence>
<feature type="domain" description="tRNAHis guanylyltransferase catalytic" evidence="11">
    <location>
        <begin position="26"/>
        <end position="143"/>
    </location>
</feature>
<dbReference type="EC" id="2.7.7.79" evidence="3"/>
<dbReference type="EMBL" id="CP003243">
    <property type="protein sequence ID" value="AFC99343.1"/>
    <property type="molecule type" value="Genomic_DNA"/>
</dbReference>
<evidence type="ECO:0000313" key="13">
    <source>
        <dbReference type="EMBL" id="AFC99343.1"/>
    </source>
</evidence>
<evidence type="ECO:0000256" key="7">
    <source>
        <dbReference type="ARBA" id="ARBA00022723"/>
    </source>
</evidence>
<dbReference type="Pfam" id="PF14413">
    <property type="entry name" value="Thg1C"/>
    <property type="match status" value="1"/>
</dbReference>
<dbReference type="STRING" id="1041930.Mtc_0578"/>
<evidence type="ECO:0000256" key="9">
    <source>
        <dbReference type="ARBA" id="ARBA00022842"/>
    </source>
</evidence>
<reference evidence="13 14" key="1">
    <citation type="journal article" date="2012" name="J. Bacteriol.">
        <title>Complete genome sequence of a thermophilic methanogen, Methanocella conradii HZ254, isolated from Chinese rice field soil.</title>
        <authorList>
            <person name="Lu Z."/>
            <person name="Lu Y."/>
        </authorList>
    </citation>
    <scope>NUCLEOTIDE SEQUENCE [LARGE SCALE GENOMIC DNA]</scope>
    <source>
        <strain evidence="14">DSM 24694 / JCM 17849 / CGMCC 1.5162 / HZ254</strain>
    </source>
</reference>
<dbReference type="RefSeq" id="WP_014405182.1">
    <property type="nucleotide sequence ID" value="NC_017034.1"/>
</dbReference>
<dbReference type="PANTHER" id="PTHR12729:SF6">
    <property type="entry name" value="TRNA(HIS) GUANYLYLTRANSFERASE-RELATED"/>
    <property type="match status" value="1"/>
</dbReference>
<keyword evidence="8" id="KW-0547">Nucleotide-binding</keyword>
<evidence type="ECO:0000256" key="10">
    <source>
        <dbReference type="ARBA" id="ARBA00023134"/>
    </source>
</evidence>
<dbReference type="HOGENOM" id="CLU_044271_3_1_2"/>
<dbReference type="InterPro" id="IPR038469">
    <property type="entry name" value="tRNAHis_GuaTrfase_Thg1_sf"/>
</dbReference>
<evidence type="ECO:0000256" key="8">
    <source>
        <dbReference type="ARBA" id="ARBA00022741"/>
    </source>
</evidence>
<comment type="cofactor">
    <cofactor evidence="1">
        <name>Mg(2+)</name>
        <dbReference type="ChEBI" id="CHEBI:18420"/>
    </cofactor>
</comment>